<dbReference type="Proteomes" id="UP001597101">
    <property type="component" value="Unassembled WGS sequence"/>
</dbReference>
<dbReference type="Pfam" id="PF06041">
    <property type="entry name" value="DUF924"/>
    <property type="match status" value="1"/>
</dbReference>
<dbReference type="EMBL" id="JBHTJV010000002">
    <property type="protein sequence ID" value="MFD0914962.1"/>
    <property type="molecule type" value="Genomic_DNA"/>
</dbReference>
<proteinExistence type="predicted"/>
<reference evidence="2" key="1">
    <citation type="journal article" date="2019" name="Int. J. Syst. Evol. Microbiol.">
        <title>The Global Catalogue of Microorganisms (GCM) 10K type strain sequencing project: providing services to taxonomists for standard genome sequencing and annotation.</title>
        <authorList>
            <consortium name="The Broad Institute Genomics Platform"/>
            <consortium name="The Broad Institute Genome Sequencing Center for Infectious Disease"/>
            <person name="Wu L."/>
            <person name="Ma J."/>
        </authorList>
    </citation>
    <scope>NUCLEOTIDE SEQUENCE [LARGE SCALE GENOMIC DNA]</scope>
    <source>
        <strain evidence="2">CCUG 60023</strain>
    </source>
</reference>
<evidence type="ECO:0000313" key="1">
    <source>
        <dbReference type="EMBL" id="MFD0914962.1"/>
    </source>
</evidence>
<dbReference type="SUPFAM" id="SSF48452">
    <property type="entry name" value="TPR-like"/>
    <property type="match status" value="1"/>
</dbReference>
<gene>
    <name evidence="1" type="ORF">ACFQ14_00920</name>
</gene>
<sequence length="184" mass="21033">MSQTSHSAPKDILDFWEQAGPKTWWTKNDIFDAEIKERFSETHKAASDGLLDHWDAEPKSALALILLLDQFTRNLNRNSPLAFSQDAKGLTLAKRMIERGDDEKLDFPLRQFAYLPLMHSEILADQNQCVAICQKLDLPKNLEAAVEHREIIEQFGRFPHRNSVLGRKTTPEEQAFLDNGGFRG</sequence>
<dbReference type="Gene3D" id="1.20.58.320">
    <property type="entry name" value="TPR-like"/>
    <property type="match status" value="1"/>
</dbReference>
<comment type="caution">
    <text evidence="1">The sequence shown here is derived from an EMBL/GenBank/DDBJ whole genome shotgun (WGS) entry which is preliminary data.</text>
</comment>
<name>A0ABW3FBM1_9HYPH</name>
<protein>
    <submittedName>
        <fullName evidence="1">DUF924 family protein</fullName>
    </submittedName>
</protein>
<evidence type="ECO:0000313" key="2">
    <source>
        <dbReference type="Proteomes" id="UP001597101"/>
    </source>
</evidence>
<dbReference type="RefSeq" id="WP_377210816.1">
    <property type="nucleotide sequence ID" value="NZ_JBHTJV010000002.1"/>
</dbReference>
<dbReference type="InterPro" id="IPR010323">
    <property type="entry name" value="DUF924"/>
</dbReference>
<dbReference type="Gene3D" id="1.25.40.10">
    <property type="entry name" value="Tetratricopeptide repeat domain"/>
    <property type="match status" value="1"/>
</dbReference>
<organism evidence="1 2">
    <name type="scientific">Pseudahrensia aquimaris</name>
    <dbReference type="NCBI Taxonomy" id="744461"/>
    <lineage>
        <taxon>Bacteria</taxon>
        <taxon>Pseudomonadati</taxon>
        <taxon>Pseudomonadota</taxon>
        <taxon>Alphaproteobacteria</taxon>
        <taxon>Hyphomicrobiales</taxon>
        <taxon>Ahrensiaceae</taxon>
        <taxon>Pseudahrensia</taxon>
    </lineage>
</organism>
<accession>A0ABW3FBM1</accession>
<dbReference type="InterPro" id="IPR011990">
    <property type="entry name" value="TPR-like_helical_dom_sf"/>
</dbReference>
<keyword evidence="2" id="KW-1185">Reference proteome</keyword>